<dbReference type="Pfam" id="PF13177">
    <property type="entry name" value="DNA_pol3_delta2"/>
    <property type="match status" value="1"/>
</dbReference>
<reference evidence="1 2" key="1">
    <citation type="journal article" date="2016" name="Nat. Commun.">
        <title>Thousands of microbial genomes shed light on interconnected biogeochemical processes in an aquifer system.</title>
        <authorList>
            <person name="Anantharaman K."/>
            <person name="Brown C.T."/>
            <person name="Hug L.A."/>
            <person name="Sharon I."/>
            <person name="Castelle C.J."/>
            <person name="Probst A.J."/>
            <person name="Thomas B.C."/>
            <person name="Singh A."/>
            <person name="Wilkins M.J."/>
            <person name="Karaoz U."/>
            <person name="Brodie E.L."/>
            <person name="Williams K.H."/>
            <person name="Hubbard S.S."/>
            <person name="Banfield J.F."/>
        </authorList>
    </citation>
    <scope>NUCLEOTIDE SEQUENCE [LARGE SCALE GENOMIC DNA]</scope>
</reference>
<dbReference type="Gene3D" id="3.40.50.300">
    <property type="entry name" value="P-loop containing nucleotide triphosphate hydrolases"/>
    <property type="match status" value="1"/>
</dbReference>
<sequence>MLPVIFVTSNEEAVQRYIDDLKQSYKLHPSCVYIIKQEKKLTIEPIREVLASTSTYTYQTYLVVIYGFDSASVVIQNSLLKTLEEESSHVQFVLVVQEESGVLPTIRSRAHIVYDKARKVLPRKSTAYHYTGLTLPEWMSMTSKISKDKSALIIDSIIHDLRVAMLEGSNQEEYTKALHTILQLRRNMIAFNLNYEHVLDQIGHIITSQHLL</sequence>
<dbReference type="InterPro" id="IPR027417">
    <property type="entry name" value="P-loop_NTPase"/>
</dbReference>
<evidence type="ECO:0000313" key="2">
    <source>
        <dbReference type="Proteomes" id="UP000178076"/>
    </source>
</evidence>
<dbReference type="Proteomes" id="UP000178076">
    <property type="component" value="Unassembled WGS sequence"/>
</dbReference>
<protein>
    <submittedName>
        <fullName evidence="1">Uncharacterized protein</fullName>
    </submittedName>
</protein>
<dbReference type="EMBL" id="MGAD01000018">
    <property type="protein sequence ID" value="OGK38508.1"/>
    <property type="molecule type" value="Genomic_DNA"/>
</dbReference>
<evidence type="ECO:0000313" key="1">
    <source>
        <dbReference type="EMBL" id="OGK38508.1"/>
    </source>
</evidence>
<gene>
    <name evidence="1" type="ORF">A3F32_02770</name>
</gene>
<comment type="caution">
    <text evidence="1">The sequence shown here is derived from an EMBL/GenBank/DDBJ whole genome shotgun (WGS) entry which is preliminary data.</text>
</comment>
<name>A0A1F7I557_9BACT</name>
<dbReference type="AlphaFoldDB" id="A0A1F7I557"/>
<accession>A0A1F7I557</accession>
<dbReference type="SUPFAM" id="SSF52540">
    <property type="entry name" value="P-loop containing nucleoside triphosphate hydrolases"/>
    <property type="match status" value="1"/>
</dbReference>
<organism evidence="1 2">
    <name type="scientific">Candidatus Roizmanbacteria bacterium RIFCSPHIGHO2_12_FULL_42_10</name>
    <dbReference type="NCBI Taxonomy" id="1802053"/>
    <lineage>
        <taxon>Bacteria</taxon>
        <taxon>Candidatus Roizmaniibacteriota</taxon>
    </lineage>
</organism>
<proteinExistence type="predicted"/>